<dbReference type="Pfam" id="PF19953">
    <property type="entry name" value="EACC1"/>
    <property type="match status" value="1"/>
</dbReference>
<evidence type="ECO:0000256" key="1">
    <source>
        <dbReference type="SAM" id="MobiDB-lite"/>
    </source>
</evidence>
<evidence type="ECO:0000313" key="2">
    <source>
        <dbReference type="EMBL" id="GAA2038713.1"/>
    </source>
</evidence>
<dbReference type="Proteomes" id="UP001500751">
    <property type="component" value="Unassembled WGS sequence"/>
</dbReference>
<reference evidence="2 3" key="1">
    <citation type="journal article" date="2019" name="Int. J. Syst. Evol. Microbiol.">
        <title>The Global Catalogue of Microorganisms (GCM) 10K type strain sequencing project: providing services to taxonomists for standard genome sequencing and annotation.</title>
        <authorList>
            <consortium name="The Broad Institute Genomics Platform"/>
            <consortium name="The Broad Institute Genome Sequencing Center for Infectious Disease"/>
            <person name="Wu L."/>
            <person name="Ma J."/>
        </authorList>
    </citation>
    <scope>NUCLEOTIDE SEQUENCE [LARGE SCALE GENOMIC DNA]</scope>
    <source>
        <strain evidence="2 3">JCM 16014</strain>
    </source>
</reference>
<gene>
    <name evidence="2" type="ORF">GCM10009839_45440</name>
</gene>
<comment type="caution">
    <text evidence="2">The sequence shown here is derived from an EMBL/GenBank/DDBJ whole genome shotgun (WGS) entry which is preliminary data.</text>
</comment>
<accession>A0ABN2UL03</accession>
<dbReference type="InterPro" id="IPR045428">
    <property type="entry name" value="EACC1"/>
</dbReference>
<name>A0ABN2UL03_9ACTN</name>
<sequence length="156" mass="16212">MTESRLRAHIEVRPWPDAQADQEEAHDLALSLRQELLGATEVDNAVLAPSDAVPEHAKSGAALSTAAVLVTLGPTLVRPMLHAIETWLQHRPARNVSVRVGDLTLEVTGATGQQQQQAIDAFIAALERNGGGDSDGESPALPGSGSSSSSSSSSSS</sequence>
<feature type="compositionally biased region" description="Low complexity" evidence="1">
    <location>
        <begin position="143"/>
        <end position="156"/>
    </location>
</feature>
<dbReference type="EMBL" id="BAAAQN010000027">
    <property type="protein sequence ID" value="GAA2038713.1"/>
    <property type="molecule type" value="Genomic_DNA"/>
</dbReference>
<organism evidence="2 3">
    <name type="scientific">Catenulispora yoronensis</name>
    <dbReference type="NCBI Taxonomy" id="450799"/>
    <lineage>
        <taxon>Bacteria</taxon>
        <taxon>Bacillati</taxon>
        <taxon>Actinomycetota</taxon>
        <taxon>Actinomycetes</taxon>
        <taxon>Catenulisporales</taxon>
        <taxon>Catenulisporaceae</taxon>
        <taxon>Catenulispora</taxon>
    </lineage>
</organism>
<proteinExistence type="predicted"/>
<keyword evidence="3" id="KW-1185">Reference proteome</keyword>
<dbReference type="RefSeq" id="WP_344667648.1">
    <property type="nucleotide sequence ID" value="NZ_BAAAQN010000027.1"/>
</dbReference>
<protein>
    <submittedName>
        <fullName evidence="2">Uncharacterized protein</fullName>
    </submittedName>
</protein>
<evidence type="ECO:0000313" key="3">
    <source>
        <dbReference type="Proteomes" id="UP001500751"/>
    </source>
</evidence>
<feature type="region of interest" description="Disordered" evidence="1">
    <location>
        <begin position="126"/>
        <end position="156"/>
    </location>
</feature>